<evidence type="ECO:0000256" key="2">
    <source>
        <dbReference type="ARBA" id="ARBA00018256"/>
    </source>
</evidence>
<reference evidence="6 7" key="1">
    <citation type="journal article" date="2018" name="G3 (Bethesda)">
        <title>A High-Quality Reference Genome for the Invasive Mosquitofish Gambusia affinis Using a Chicago Library.</title>
        <authorList>
            <person name="Hoffberg S.L."/>
            <person name="Troendle N.J."/>
            <person name="Glenn T.C."/>
            <person name="Mahmud O."/>
            <person name="Louha S."/>
            <person name="Chalopin D."/>
            <person name="Bennetzen J.L."/>
            <person name="Mauricio R."/>
        </authorList>
    </citation>
    <scope>NUCLEOTIDE SEQUENCE [LARGE SCALE GENOMIC DNA]</scope>
    <source>
        <strain evidence="6">NE01/NJP1002.9</strain>
        <tissue evidence="6">Muscle</tissue>
    </source>
</reference>
<feature type="region of interest" description="Disordered" evidence="4">
    <location>
        <begin position="250"/>
        <end position="285"/>
    </location>
</feature>
<feature type="domain" description="DET1- and DDB1-associated protein 1" evidence="5">
    <location>
        <begin position="188"/>
        <end position="250"/>
    </location>
</feature>
<feature type="non-terminal residue" evidence="6">
    <location>
        <position position="285"/>
    </location>
</feature>
<gene>
    <name evidence="6" type="ORF">CCH79_00009400</name>
</gene>
<dbReference type="AlphaFoldDB" id="A0A315VG22"/>
<dbReference type="GO" id="GO:0080008">
    <property type="term" value="C:Cul4-RING E3 ubiquitin ligase complex"/>
    <property type="evidence" value="ECO:0007669"/>
    <property type="project" value="TreeGrafter"/>
</dbReference>
<dbReference type="Pfam" id="PF10172">
    <property type="entry name" value="DDA1"/>
    <property type="match status" value="1"/>
</dbReference>
<accession>A0A315VG22</accession>
<evidence type="ECO:0000313" key="7">
    <source>
        <dbReference type="Proteomes" id="UP000250572"/>
    </source>
</evidence>
<dbReference type="PANTHER" id="PTHR31879">
    <property type="entry name" value="DET1- AND DDB1-ASSOCIATED PROTEIN 1"/>
    <property type="match status" value="1"/>
</dbReference>
<comment type="function">
    <text evidence="3">Functions as a component of numerous distinct DCX (DDB1-CUL4-X-box) E3 ubiquitin-protein ligase complexes which mediate the ubiquitination and subsequent proteasomal degradation of target proteins. In the DCX complexes, acts as a scaffolding subunit required to stabilize the complex.</text>
</comment>
<feature type="compositionally biased region" description="Basic and acidic residues" evidence="4">
    <location>
        <begin position="250"/>
        <end position="260"/>
    </location>
</feature>
<dbReference type="GO" id="GO:0032436">
    <property type="term" value="P:positive regulation of proteasomal ubiquitin-dependent protein catabolic process"/>
    <property type="evidence" value="ECO:0007669"/>
    <property type="project" value="TreeGrafter"/>
</dbReference>
<comment type="caution">
    <text evidence="6">The sequence shown here is derived from an EMBL/GenBank/DDBJ whole genome shotgun (WGS) entry which is preliminary data.</text>
</comment>
<dbReference type="InterPro" id="IPR018276">
    <property type="entry name" value="DDA1_dom"/>
</dbReference>
<sequence length="285" mass="31318">MHAVNQQDGHRELGVINLVPLRPSITTMRFGFLLRLRGCWDCSACPAAGTSPADPVSDAPLFPAVTESDRASGMLTGDLQLRARPLAQVLNEQLSVALTIPPSEGSSTAGLSGMMCRTRRTRPGFTSTNSYPSAGSEVSTGTTVLAGLEVRQQRRPSIKLVSMAASLDGKQTQKYNMMAYNMGLIKADFLKGLPVYNKSNFSRFHADSVCKASNRRPSVYLPTREYPSEQIIVTEKTNILLRYLHQQWDKKNAAKKREQEQGEGDSPAPPRKIARTDSQEMNDDS</sequence>
<dbReference type="Proteomes" id="UP000250572">
    <property type="component" value="Unassembled WGS sequence"/>
</dbReference>
<evidence type="ECO:0000259" key="5">
    <source>
        <dbReference type="Pfam" id="PF10172"/>
    </source>
</evidence>
<keyword evidence="7" id="KW-1185">Reference proteome</keyword>
<comment type="similarity">
    <text evidence="1">Belongs to the DDA1 family.</text>
</comment>
<evidence type="ECO:0000313" key="6">
    <source>
        <dbReference type="EMBL" id="PWA21193.1"/>
    </source>
</evidence>
<dbReference type="STRING" id="33528.ENSGAFP00000010274"/>
<evidence type="ECO:0000256" key="1">
    <source>
        <dbReference type="ARBA" id="ARBA00008042"/>
    </source>
</evidence>
<proteinExistence type="inferred from homology"/>
<name>A0A315VG22_GAMAF</name>
<evidence type="ECO:0000256" key="3">
    <source>
        <dbReference type="ARBA" id="ARBA00045586"/>
    </source>
</evidence>
<dbReference type="InterPro" id="IPR033575">
    <property type="entry name" value="DDA1-like"/>
</dbReference>
<organism evidence="6 7">
    <name type="scientific">Gambusia affinis</name>
    <name type="common">Western mosquitofish</name>
    <name type="synonym">Heterandria affinis</name>
    <dbReference type="NCBI Taxonomy" id="33528"/>
    <lineage>
        <taxon>Eukaryota</taxon>
        <taxon>Metazoa</taxon>
        <taxon>Chordata</taxon>
        <taxon>Craniata</taxon>
        <taxon>Vertebrata</taxon>
        <taxon>Euteleostomi</taxon>
        <taxon>Actinopterygii</taxon>
        <taxon>Neopterygii</taxon>
        <taxon>Teleostei</taxon>
        <taxon>Neoteleostei</taxon>
        <taxon>Acanthomorphata</taxon>
        <taxon>Ovalentaria</taxon>
        <taxon>Atherinomorphae</taxon>
        <taxon>Cyprinodontiformes</taxon>
        <taxon>Poeciliidae</taxon>
        <taxon>Poeciliinae</taxon>
        <taxon>Gambusia</taxon>
    </lineage>
</organism>
<evidence type="ECO:0000256" key="4">
    <source>
        <dbReference type="SAM" id="MobiDB-lite"/>
    </source>
</evidence>
<dbReference type="EMBL" id="NHOQ01001911">
    <property type="protein sequence ID" value="PWA21193.1"/>
    <property type="molecule type" value="Genomic_DNA"/>
</dbReference>
<protein>
    <recommendedName>
        <fullName evidence="2">DET1- and DDB1-associated protein 1</fullName>
    </recommendedName>
</protein>
<dbReference type="PANTHER" id="PTHR31879:SF2">
    <property type="entry name" value="DET1- AND DDB1-ASSOCIATED PROTEIN 1"/>
    <property type="match status" value="1"/>
</dbReference>